<reference evidence="2 3" key="1">
    <citation type="submission" date="2017-06" db="EMBL/GenBank/DDBJ databases">
        <title>Cultured bacterium strain Saccharothrix yanglingensis Hhs.015.</title>
        <authorList>
            <person name="Xia Y."/>
        </authorList>
    </citation>
    <scope>NUCLEOTIDE SEQUENCE [LARGE SCALE GENOMIC DNA]</scope>
    <source>
        <strain evidence="2 3">Hhs.015</strain>
    </source>
</reference>
<dbReference type="PANTHER" id="PTHR42912">
    <property type="entry name" value="METHYLTRANSFERASE"/>
    <property type="match status" value="1"/>
</dbReference>
<dbReference type="InterPro" id="IPR050508">
    <property type="entry name" value="Methyltransf_Superfamily"/>
</dbReference>
<accession>A0ABU0WUW2</accession>
<dbReference type="EMBL" id="NSDM01000002">
    <property type="protein sequence ID" value="MDQ2583627.1"/>
    <property type="molecule type" value="Genomic_DNA"/>
</dbReference>
<protein>
    <submittedName>
        <fullName evidence="2">Methyltransferase type 11</fullName>
    </submittedName>
</protein>
<dbReference type="Gene3D" id="3.40.50.150">
    <property type="entry name" value="Vaccinia Virus protein VP39"/>
    <property type="match status" value="1"/>
</dbReference>
<evidence type="ECO:0000259" key="1">
    <source>
        <dbReference type="Pfam" id="PF08241"/>
    </source>
</evidence>
<evidence type="ECO:0000313" key="3">
    <source>
        <dbReference type="Proteomes" id="UP001225605"/>
    </source>
</evidence>
<comment type="caution">
    <text evidence="2">The sequence shown here is derived from an EMBL/GenBank/DDBJ whole genome shotgun (WGS) entry which is preliminary data.</text>
</comment>
<keyword evidence="2" id="KW-0489">Methyltransferase</keyword>
<sequence length="248" mass="26429">MSQTMSFDKDADDYDAYHGGLERGRKAAADIAPHLVPGTVLEVGVGTGLVAYGVRELGHPVVGVDIAPQMAARAGYRLDGMAVLGTAEKLPFGDDSLPNVIMVHLLHVVDDMKATLSEAARVLAPGGRLVAVHGVPEAEPDDMVAAAAALDVLKPEVPDTPEKLHETAASLGLRLVTTGGANPYELDITPEEYADSIAGRVWSYLKDVDEDDWERLVVPTVAALRALPDPTTARHQVWQVPISVFTRD</sequence>
<dbReference type="InterPro" id="IPR013216">
    <property type="entry name" value="Methyltransf_11"/>
</dbReference>
<organism evidence="2 3">
    <name type="scientific">Saccharothrix yanglingensis</name>
    <dbReference type="NCBI Taxonomy" id="659496"/>
    <lineage>
        <taxon>Bacteria</taxon>
        <taxon>Bacillati</taxon>
        <taxon>Actinomycetota</taxon>
        <taxon>Actinomycetes</taxon>
        <taxon>Pseudonocardiales</taxon>
        <taxon>Pseudonocardiaceae</taxon>
        <taxon>Saccharothrix</taxon>
    </lineage>
</organism>
<feature type="domain" description="Methyltransferase type 11" evidence="1">
    <location>
        <begin position="41"/>
        <end position="130"/>
    </location>
</feature>
<dbReference type="InterPro" id="IPR029063">
    <property type="entry name" value="SAM-dependent_MTases_sf"/>
</dbReference>
<dbReference type="SUPFAM" id="SSF53335">
    <property type="entry name" value="S-adenosyl-L-methionine-dependent methyltransferases"/>
    <property type="match status" value="1"/>
</dbReference>
<proteinExistence type="predicted"/>
<evidence type="ECO:0000313" key="2">
    <source>
        <dbReference type="EMBL" id="MDQ2583627.1"/>
    </source>
</evidence>
<dbReference type="GO" id="GO:0032259">
    <property type="term" value="P:methylation"/>
    <property type="evidence" value="ECO:0007669"/>
    <property type="project" value="UniProtKB-KW"/>
</dbReference>
<dbReference type="PANTHER" id="PTHR42912:SF80">
    <property type="entry name" value="METHYLTRANSFERASE DOMAIN-CONTAINING PROTEIN"/>
    <property type="match status" value="1"/>
</dbReference>
<dbReference type="RefSeq" id="WP_306744737.1">
    <property type="nucleotide sequence ID" value="NZ_NSDM01000002.1"/>
</dbReference>
<keyword evidence="3" id="KW-1185">Reference proteome</keyword>
<dbReference type="CDD" id="cd02440">
    <property type="entry name" value="AdoMet_MTases"/>
    <property type="match status" value="1"/>
</dbReference>
<gene>
    <name evidence="2" type="ORF">CKY47_06435</name>
</gene>
<keyword evidence="2" id="KW-0808">Transferase</keyword>
<dbReference type="Proteomes" id="UP001225605">
    <property type="component" value="Unassembled WGS sequence"/>
</dbReference>
<dbReference type="Pfam" id="PF08241">
    <property type="entry name" value="Methyltransf_11"/>
    <property type="match status" value="1"/>
</dbReference>
<dbReference type="GO" id="GO:0008168">
    <property type="term" value="F:methyltransferase activity"/>
    <property type="evidence" value="ECO:0007669"/>
    <property type="project" value="UniProtKB-KW"/>
</dbReference>
<dbReference type="Gene3D" id="1.10.8.900">
    <property type="match status" value="1"/>
</dbReference>
<name>A0ABU0WUW2_9PSEU</name>